<reference evidence="3" key="1">
    <citation type="submission" date="2018-11" db="EMBL/GenBank/DDBJ databases">
        <title>Proposal to divide the Flavobacteriaceae and reorganize its genera based on Amino Acid Identity values calculated from whole genome sequences.</title>
        <authorList>
            <person name="Nicholson A.C."/>
            <person name="Gulvik C.A."/>
            <person name="Whitney A.M."/>
            <person name="Humrighouse B.W."/>
            <person name="Bell M."/>
            <person name="Holmes B."/>
            <person name="Steigerwalt A.G."/>
            <person name="Villarma A."/>
            <person name="Sheth M."/>
            <person name="Batra D."/>
            <person name="Pryor J."/>
            <person name="Bernardet J.-F."/>
            <person name="Hugo C."/>
            <person name="Kampfer P."/>
            <person name="Newman J."/>
            <person name="McQuiston J.R."/>
        </authorList>
    </citation>
    <scope>NUCLEOTIDE SEQUENCE [LARGE SCALE GENOMIC DNA]</scope>
    <source>
        <strain evidence="3">G0229</strain>
    </source>
</reference>
<evidence type="ECO:0000313" key="2">
    <source>
        <dbReference type="EMBL" id="AZB23506.1"/>
    </source>
</evidence>
<sequence length="260" mass="29784">MKAKIISVTLFALTTHLLSAQNISAIEKQLNSAFQRIDYWSSEGRDHKDAYDSLASANTKFENLLVRYTSTHPETLHHDFKSLEKTGLITATSEDGKFRVYSWDTQTGGTMHFFKNVYQYETADKKIHSKAVESQGEGDPGRYYYQINDIISENKKYYLALSKAILSSGMSYHAINIFSIDKGQLNDKAQLIKTQSGIKNQLSYEVDLTASANRQYEGRDHEIEYDKKNKIISIPLIQADSRITAKKIQYQFKGKYFEKL</sequence>
<protein>
    <submittedName>
        <fullName evidence="2">Uncharacterized protein</fullName>
    </submittedName>
</protein>
<dbReference type="GeneID" id="99063598"/>
<gene>
    <name evidence="2" type="ORF">EG339_02130</name>
</gene>
<evidence type="ECO:0000256" key="1">
    <source>
        <dbReference type="SAM" id="SignalP"/>
    </source>
</evidence>
<dbReference type="AlphaFoldDB" id="A0A3G6TA66"/>
<dbReference type="Proteomes" id="UP000271193">
    <property type="component" value="Chromosome"/>
</dbReference>
<accession>A0A3G6TA66</accession>
<feature type="chain" id="PRO_5017928443" evidence="1">
    <location>
        <begin position="21"/>
        <end position="260"/>
    </location>
</feature>
<dbReference type="RefSeq" id="WP_123868654.1">
    <property type="nucleotide sequence ID" value="NZ_CP033932.1"/>
</dbReference>
<keyword evidence="3" id="KW-1185">Reference proteome</keyword>
<feature type="signal peptide" evidence="1">
    <location>
        <begin position="1"/>
        <end position="20"/>
    </location>
</feature>
<name>A0A3G6TA66_9FLAO</name>
<organism evidence="2 3">
    <name type="scientific">Chryseobacterium bernardetii</name>
    <dbReference type="NCBI Taxonomy" id="1241978"/>
    <lineage>
        <taxon>Bacteria</taxon>
        <taxon>Pseudomonadati</taxon>
        <taxon>Bacteroidota</taxon>
        <taxon>Flavobacteriia</taxon>
        <taxon>Flavobacteriales</taxon>
        <taxon>Weeksellaceae</taxon>
        <taxon>Chryseobacterium group</taxon>
        <taxon>Chryseobacterium</taxon>
    </lineage>
</organism>
<dbReference type="EMBL" id="CP033932">
    <property type="protein sequence ID" value="AZB23506.1"/>
    <property type="molecule type" value="Genomic_DNA"/>
</dbReference>
<dbReference type="KEGG" id="cben:EG339_02130"/>
<evidence type="ECO:0000313" key="3">
    <source>
        <dbReference type="Proteomes" id="UP000271193"/>
    </source>
</evidence>
<proteinExistence type="predicted"/>
<keyword evidence="1" id="KW-0732">Signal</keyword>